<keyword evidence="5" id="KW-1185">Reference proteome</keyword>
<evidence type="ECO:0000256" key="2">
    <source>
        <dbReference type="ARBA" id="ARBA00035170"/>
    </source>
</evidence>
<evidence type="ECO:0000313" key="4">
    <source>
        <dbReference type="EMBL" id="ESO89110.1"/>
    </source>
</evidence>
<dbReference type="GO" id="GO:0003735">
    <property type="term" value="F:structural constituent of ribosome"/>
    <property type="evidence" value="ECO:0007669"/>
    <property type="project" value="InterPro"/>
</dbReference>
<dbReference type="SUPFAM" id="SSF54995">
    <property type="entry name" value="Ribosomal protein S6"/>
    <property type="match status" value="1"/>
</dbReference>
<dbReference type="Proteomes" id="UP000030746">
    <property type="component" value="Unassembled WGS sequence"/>
</dbReference>
<dbReference type="STRING" id="225164.V4A2E3"/>
<dbReference type="GO" id="GO:0006412">
    <property type="term" value="P:translation"/>
    <property type="evidence" value="ECO:0007669"/>
    <property type="project" value="InterPro"/>
</dbReference>
<dbReference type="GO" id="GO:0005763">
    <property type="term" value="C:mitochondrial small ribosomal subunit"/>
    <property type="evidence" value="ECO:0007669"/>
    <property type="project" value="TreeGrafter"/>
</dbReference>
<dbReference type="InterPro" id="IPR000529">
    <property type="entry name" value="Ribosomal_bS6"/>
</dbReference>
<dbReference type="GeneID" id="20247874"/>
<dbReference type="OrthoDB" id="268530at2759"/>
<evidence type="ECO:0000256" key="1">
    <source>
        <dbReference type="ARBA" id="ARBA00009512"/>
    </source>
</evidence>
<sequence>MPTYELALIVRAALERPQLANCLKRTCTYILDRGGVVRQMENLGNKNLPYIISSHGHRHTEGNYFTVDFDLSPNQMSTLRKVLLQDSDVVRPGIVHKEEKFVRPCVKNPENECDFGELKNPDFEKRAWKKQILRRVQYKMKASRNK</sequence>
<organism evidence="4 5">
    <name type="scientific">Lottia gigantea</name>
    <name type="common">Giant owl limpet</name>
    <dbReference type="NCBI Taxonomy" id="225164"/>
    <lineage>
        <taxon>Eukaryota</taxon>
        <taxon>Metazoa</taxon>
        <taxon>Spiralia</taxon>
        <taxon>Lophotrochozoa</taxon>
        <taxon>Mollusca</taxon>
        <taxon>Gastropoda</taxon>
        <taxon>Patellogastropoda</taxon>
        <taxon>Lottioidea</taxon>
        <taxon>Lottiidae</taxon>
        <taxon>Lottia</taxon>
    </lineage>
</organism>
<protein>
    <recommendedName>
        <fullName evidence="2">Small ribosomal subunit protein bS6m</fullName>
    </recommendedName>
    <alternativeName>
        <fullName evidence="3">28S ribosomal protein S6, mitochondrial</fullName>
    </alternativeName>
</protein>
<dbReference type="GO" id="GO:0070181">
    <property type="term" value="F:small ribosomal subunit rRNA binding"/>
    <property type="evidence" value="ECO:0007669"/>
    <property type="project" value="TreeGrafter"/>
</dbReference>
<name>V4A2E3_LOTGI</name>
<comment type="similarity">
    <text evidence="1">Belongs to the bacterial ribosomal protein bS6 family.</text>
</comment>
<dbReference type="AlphaFoldDB" id="V4A2E3"/>
<dbReference type="RefSeq" id="XP_009060151.1">
    <property type="nucleotide sequence ID" value="XM_009061903.1"/>
</dbReference>
<dbReference type="NCBIfam" id="TIGR00166">
    <property type="entry name" value="S6"/>
    <property type="match status" value="1"/>
</dbReference>
<dbReference type="PANTHER" id="PTHR21011">
    <property type="entry name" value="MITOCHONDRIAL 28S RIBOSOMAL PROTEIN S6"/>
    <property type="match status" value="1"/>
</dbReference>
<dbReference type="CTD" id="20247874"/>
<dbReference type="CDD" id="cd15465">
    <property type="entry name" value="bS6_mito"/>
    <property type="match status" value="1"/>
</dbReference>
<evidence type="ECO:0000313" key="5">
    <source>
        <dbReference type="Proteomes" id="UP000030746"/>
    </source>
</evidence>
<dbReference type="KEGG" id="lgi:LOTGIDRAFT_229034"/>
<dbReference type="PANTHER" id="PTHR21011:SF1">
    <property type="entry name" value="SMALL RIBOSOMAL SUBUNIT PROTEIN BS6M"/>
    <property type="match status" value="1"/>
</dbReference>
<dbReference type="Pfam" id="PF01250">
    <property type="entry name" value="Ribosomal_S6"/>
    <property type="match status" value="1"/>
</dbReference>
<dbReference type="OMA" id="ATHFTIT"/>
<proteinExistence type="inferred from homology"/>
<dbReference type="InterPro" id="IPR035980">
    <property type="entry name" value="Ribosomal_bS6_sf"/>
</dbReference>
<dbReference type="Gene3D" id="3.30.70.60">
    <property type="match status" value="1"/>
</dbReference>
<evidence type="ECO:0000256" key="3">
    <source>
        <dbReference type="ARBA" id="ARBA00035365"/>
    </source>
</evidence>
<dbReference type="EMBL" id="KB202619">
    <property type="protein sequence ID" value="ESO89110.1"/>
    <property type="molecule type" value="Genomic_DNA"/>
</dbReference>
<gene>
    <name evidence="4" type="ORF">LOTGIDRAFT_229034</name>
</gene>
<dbReference type="HOGENOM" id="CLU_1779544_0_0_1"/>
<dbReference type="InterPro" id="IPR014717">
    <property type="entry name" value="Transl_elong_EF1B/ribsomal_bS6"/>
</dbReference>
<accession>V4A2E3</accession>
<reference evidence="4 5" key="1">
    <citation type="journal article" date="2013" name="Nature">
        <title>Insights into bilaterian evolution from three spiralian genomes.</title>
        <authorList>
            <person name="Simakov O."/>
            <person name="Marletaz F."/>
            <person name="Cho S.J."/>
            <person name="Edsinger-Gonzales E."/>
            <person name="Havlak P."/>
            <person name="Hellsten U."/>
            <person name="Kuo D.H."/>
            <person name="Larsson T."/>
            <person name="Lv J."/>
            <person name="Arendt D."/>
            <person name="Savage R."/>
            <person name="Osoegawa K."/>
            <person name="de Jong P."/>
            <person name="Grimwood J."/>
            <person name="Chapman J.A."/>
            <person name="Shapiro H."/>
            <person name="Aerts A."/>
            <person name="Otillar R.P."/>
            <person name="Terry A.Y."/>
            <person name="Boore J.L."/>
            <person name="Grigoriev I.V."/>
            <person name="Lindberg D.R."/>
            <person name="Seaver E.C."/>
            <person name="Weisblat D.A."/>
            <person name="Putnam N.H."/>
            <person name="Rokhsar D.S."/>
        </authorList>
    </citation>
    <scope>NUCLEOTIDE SEQUENCE [LARGE SCALE GENOMIC DNA]</scope>
</reference>